<evidence type="ECO:0000256" key="1">
    <source>
        <dbReference type="ARBA" id="ARBA00000448"/>
    </source>
</evidence>
<dbReference type="GO" id="GO:0008422">
    <property type="term" value="F:beta-glucosidase activity"/>
    <property type="evidence" value="ECO:0007669"/>
    <property type="project" value="UniProtKB-EC"/>
</dbReference>
<keyword evidence="4" id="KW-0732">Signal</keyword>
<dbReference type="EMBL" id="FPKV01000001">
    <property type="protein sequence ID" value="SFZ89446.1"/>
    <property type="molecule type" value="Genomic_DNA"/>
</dbReference>
<dbReference type="InterPro" id="IPR051915">
    <property type="entry name" value="Cellulose_Degrad_GH3"/>
</dbReference>
<keyword evidence="5" id="KW-0378">Hydrolase</keyword>
<gene>
    <name evidence="8" type="ORF">SAMN05428642_101283</name>
</gene>
<dbReference type="RefSeq" id="WP_072399903.1">
    <property type="nucleotide sequence ID" value="NZ_FPKV01000001.1"/>
</dbReference>
<evidence type="ECO:0000256" key="3">
    <source>
        <dbReference type="ARBA" id="ARBA00012744"/>
    </source>
</evidence>
<evidence type="ECO:0000259" key="7">
    <source>
        <dbReference type="SMART" id="SM01217"/>
    </source>
</evidence>
<dbReference type="Gene3D" id="2.60.40.10">
    <property type="entry name" value="Immunoglobulins"/>
    <property type="match status" value="1"/>
</dbReference>
<dbReference type="AlphaFoldDB" id="A0A1K2IB26"/>
<dbReference type="InterPro" id="IPR036962">
    <property type="entry name" value="Glyco_hydro_3_N_sf"/>
</dbReference>
<protein>
    <recommendedName>
        <fullName evidence="3">beta-glucosidase</fullName>
        <ecNumber evidence="3">3.2.1.21</ecNumber>
    </recommendedName>
</protein>
<dbReference type="InterPro" id="IPR036881">
    <property type="entry name" value="Glyco_hydro_3_C_sf"/>
</dbReference>
<feature type="domain" description="Fibronectin type III-like" evidence="7">
    <location>
        <begin position="675"/>
        <end position="744"/>
    </location>
</feature>
<evidence type="ECO:0000313" key="9">
    <source>
        <dbReference type="Proteomes" id="UP000182544"/>
    </source>
</evidence>
<dbReference type="InterPro" id="IPR001764">
    <property type="entry name" value="Glyco_hydro_3_N"/>
</dbReference>
<dbReference type="Gene3D" id="3.40.50.1700">
    <property type="entry name" value="Glycoside hydrolase family 3 C-terminal domain"/>
    <property type="match status" value="1"/>
</dbReference>
<keyword evidence="9" id="KW-1185">Reference proteome</keyword>
<evidence type="ECO:0000256" key="5">
    <source>
        <dbReference type="ARBA" id="ARBA00022801"/>
    </source>
</evidence>
<dbReference type="Gene3D" id="3.20.20.300">
    <property type="entry name" value="Glycoside hydrolase, family 3, N-terminal domain"/>
    <property type="match status" value="1"/>
</dbReference>
<dbReference type="InterPro" id="IPR002772">
    <property type="entry name" value="Glyco_hydro_3_C"/>
</dbReference>
<dbReference type="SMART" id="SM01217">
    <property type="entry name" value="Fn3_like"/>
    <property type="match status" value="1"/>
</dbReference>
<evidence type="ECO:0000256" key="2">
    <source>
        <dbReference type="ARBA" id="ARBA00005336"/>
    </source>
</evidence>
<evidence type="ECO:0000256" key="6">
    <source>
        <dbReference type="ARBA" id="ARBA00023295"/>
    </source>
</evidence>
<dbReference type="OrthoDB" id="9805821at2"/>
<dbReference type="Pfam" id="PF14310">
    <property type="entry name" value="Fn3-like"/>
    <property type="match status" value="1"/>
</dbReference>
<dbReference type="STRING" id="369401.SAMN05428642_101283"/>
<accession>A0A1K2IB26</accession>
<dbReference type="InterPro" id="IPR026891">
    <property type="entry name" value="Fn3-like"/>
</dbReference>
<proteinExistence type="inferred from homology"/>
<dbReference type="GO" id="GO:0009251">
    <property type="term" value="P:glucan catabolic process"/>
    <property type="evidence" value="ECO:0007669"/>
    <property type="project" value="TreeGrafter"/>
</dbReference>
<dbReference type="InterPro" id="IPR017853">
    <property type="entry name" value="GH"/>
</dbReference>
<dbReference type="EC" id="3.2.1.21" evidence="3"/>
<name>A0A1K2IB26_9FLAO</name>
<sequence length="750" mass="83651">MVRKVIVFVMLLGNIFLSFSQEYFNPHLSVEERVDDLYSRMTLKEKVGQMTQYVGLKYMQGLTIADQLDDIENQGRKDFYPGLEVKDVKDRVKKGEIGSFLLVKGVDEANFLQRIALQSRLKIPLLIAEDAIHGHARYEGATVFPTPIGMASTFDTLLVKKMATITAKEMRQTGCHWTFSPNVDVGRDARWGRIGETFGEDPFLVGEMGRAMVKGYQNNSLESSVLACGKHFVAGSQPIRGLNFSPMDVSERALNEIWLPPFESIINEGCATIMAAHHDLNGIPCHANKDLLKTRLRDSLGFNGFVVSDWMDVKRLHSLHKIASSQEEANKLAVNAGVDVNMHGPGFFETVVSQVEEGEISEKRIEQAVKSILRYKFSLGLFEKVLVDPSKVNLRSDTAKSLALEAAQKSMVLLKNRSNLLPLKNSKQTRIFLTGPNANNQTILGDWTAIQKDDQIITILEAFKNEPITLDYYASGDHSNISDKDIEETKLRASESDITVLVLGDNPTRSTEVVRTSGENSDGANLKLFGRQDELIQAAYDAGKPVVVVIISGKPRAIKKAKELASAIIYAWEPGEFGGQALADIIFGRYNPSGKLPITIPVSSGQLPAFYNHRPAAYFRSYNDEPTEFLYEFGSGMHYTTVTYNNLVVDDEITNEQPVSIKFSVSNSGNLPVDETILVYVRDNYASVTTPVKSLAAFRKVKLLPNETKLIEMKIPYKAFSLWNQNMERVVEKGDFTIMVDEMKATTQLK</sequence>
<comment type="similarity">
    <text evidence="2">Belongs to the glycosyl hydrolase 3 family.</text>
</comment>
<dbReference type="Proteomes" id="UP000182544">
    <property type="component" value="Unassembled WGS sequence"/>
</dbReference>
<reference evidence="8 9" key="1">
    <citation type="submission" date="2016-10" db="EMBL/GenBank/DDBJ databases">
        <authorList>
            <person name="de Groot N.N."/>
        </authorList>
    </citation>
    <scope>NUCLEOTIDE SEQUENCE [LARGE SCALE GENOMIC DNA]</scope>
    <source>
        <strain evidence="8 9">DSM 18180</strain>
    </source>
</reference>
<dbReference type="SUPFAM" id="SSF51445">
    <property type="entry name" value="(Trans)glycosidases"/>
    <property type="match status" value="1"/>
</dbReference>
<keyword evidence="6" id="KW-0326">Glycosidase</keyword>
<dbReference type="PANTHER" id="PTHR30620">
    <property type="entry name" value="PERIPLASMIC BETA-GLUCOSIDASE-RELATED"/>
    <property type="match status" value="1"/>
</dbReference>
<dbReference type="PRINTS" id="PR00133">
    <property type="entry name" value="GLHYDRLASE3"/>
</dbReference>
<comment type="catalytic activity">
    <reaction evidence="1">
        <text>Hydrolysis of terminal, non-reducing beta-D-glucosyl residues with release of beta-D-glucose.</text>
        <dbReference type="EC" id="3.2.1.21"/>
    </reaction>
</comment>
<dbReference type="InterPro" id="IPR013783">
    <property type="entry name" value="Ig-like_fold"/>
</dbReference>
<evidence type="ECO:0000313" key="8">
    <source>
        <dbReference type="EMBL" id="SFZ89446.1"/>
    </source>
</evidence>
<organism evidence="8 9">
    <name type="scientific">Flaviramulus basaltis</name>
    <dbReference type="NCBI Taxonomy" id="369401"/>
    <lineage>
        <taxon>Bacteria</taxon>
        <taxon>Pseudomonadati</taxon>
        <taxon>Bacteroidota</taxon>
        <taxon>Flavobacteriia</taxon>
        <taxon>Flavobacteriales</taxon>
        <taxon>Flavobacteriaceae</taxon>
        <taxon>Flaviramulus</taxon>
    </lineage>
</organism>
<evidence type="ECO:0000256" key="4">
    <source>
        <dbReference type="ARBA" id="ARBA00022729"/>
    </source>
</evidence>
<dbReference type="PANTHER" id="PTHR30620:SF16">
    <property type="entry name" value="LYSOSOMAL BETA GLUCOSIDASE"/>
    <property type="match status" value="1"/>
</dbReference>
<dbReference type="Pfam" id="PF01915">
    <property type="entry name" value="Glyco_hydro_3_C"/>
    <property type="match status" value="1"/>
</dbReference>
<dbReference type="Pfam" id="PF00933">
    <property type="entry name" value="Glyco_hydro_3"/>
    <property type="match status" value="1"/>
</dbReference>
<dbReference type="SUPFAM" id="SSF52279">
    <property type="entry name" value="Beta-D-glucan exohydrolase, C-terminal domain"/>
    <property type="match status" value="1"/>
</dbReference>